<name>A0ABU5WNV0_9BURK</name>
<dbReference type="Pfam" id="PF01381">
    <property type="entry name" value="HTH_3"/>
    <property type="match status" value="1"/>
</dbReference>
<dbReference type="PROSITE" id="PS50943">
    <property type="entry name" value="HTH_CROC1"/>
    <property type="match status" value="1"/>
</dbReference>
<evidence type="ECO:0000259" key="1">
    <source>
        <dbReference type="PROSITE" id="PS50943"/>
    </source>
</evidence>
<dbReference type="SUPFAM" id="SSF47413">
    <property type="entry name" value="lambda repressor-like DNA-binding domains"/>
    <property type="match status" value="1"/>
</dbReference>
<reference evidence="2 3" key="1">
    <citation type="journal article" date="2023" name="Front. Microbiol.">
        <title>Genomic analyses of Burkholderia respiratory isolates indicates two evolutionarily distinct B. anthina clades.</title>
        <authorList>
            <person name="Pham A."/>
            <person name="Volmer J.G."/>
            <person name="Chambers D.C."/>
            <person name="Smith D.J."/>
            <person name="Reid D.W."/>
            <person name="Burr L."/>
            <person name="Wells T.J."/>
        </authorList>
    </citation>
    <scope>NUCLEOTIDE SEQUENCE [LARGE SCALE GENOMIC DNA]</scope>
    <source>
        <strain evidence="2 3">BCCIQ07A</strain>
    </source>
</reference>
<gene>
    <name evidence="2" type="ORF">SB593_16725</name>
</gene>
<dbReference type="Gene3D" id="1.10.260.40">
    <property type="entry name" value="lambda repressor-like DNA-binding domains"/>
    <property type="match status" value="1"/>
</dbReference>
<accession>A0ABU5WNV0</accession>
<dbReference type="InterPro" id="IPR001387">
    <property type="entry name" value="Cro/C1-type_HTH"/>
</dbReference>
<evidence type="ECO:0000313" key="3">
    <source>
        <dbReference type="Proteomes" id="UP001304467"/>
    </source>
</evidence>
<sequence length="149" mass="16192">MTKLRHPSADRLYEAAALLDTPITTQAEIARALNESEQTVNNWETRKTGISAQGCITIQKRLGISASWLLDGEGPMFLKGADHPPQPRRLFVSGNFASPEGQKLIDEIIAADKAGLPADAFSVLMATLKLFRRADHVPDGTVRGDESPL</sequence>
<proteinExistence type="predicted"/>
<dbReference type="Proteomes" id="UP001304467">
    <property type="component" value="Unassembled WGS sequence"/>
</dbReference>
<comment type="caution">
    <text evidence="2">The sequence shown here is derived from an EMBL/GenBank/DDBJ whole genome shotgun (WGS) entry which is preliminary data.</text>
</comment>
<organism evidence="2 3">
    <name type="scientific">Burkholderia anthinoferrum</name>
    <dbReference type="NCBI Taxonomy" id="3090833"/>
    <lineage>
        <taxon>Bacteria</taxon>
        <taxon>Pseudomonadati</taxon>
        <taxon>Pseudomonadota</taxon>
        <taxon>Betaproteobacteria</taxon>
        <taxon>Burkholderiales</taxon>
        <taxon>Burkholderiaceae</taxon>
        <taxon>Burkholderia</taxon>
    </lineage>
</organism>
<dbReference type="EMBL" id="JAWRLE010000025">
    <property type="protein sequence ID" value="MEB2580599.1"/>
    <property type="molecule type" value="Genomic_DNA"/>
</dbReference>
<protein>
    <submittedName>
        <fullName evidence="2">Helix-turn-helix transcriptional regulator</fullName>
    </submittedName>
</protein>
<dbReference type="CDD" id="cd00093">
    <property type="entry name" value="HTH_XRE"/>
    <property type="match status" value="1"/>
</dbReference>
<dbReference type="RefSeq" id="WP_323620088.1">
    <property type="nucleotide sequence ID" value="NZ_JAWRKY010000003.1"/>
</dbReference>
<dbReference type="InterPro" id="IPR010982">
    <property type="entry name" value="Lambda_DNA-bd_dom_sf"/>
</dbReference>
<dbReference type="SMART" id="SM00530">
    <property type="entry name" value="HTH_XRE"/>
    <property type="match status" value="1"/>
</dbReference>
<evidence type="ECO:0000313" key="2">
    <source>
        <dbReference type="EMBL" id="MEB2580599.1"/>
    </source>
</evidence>
<keyword evidence="3" id="KW-1185">Reference proteome</keyword>
<feature type="domain" description="HTH cro/C1-type" evidence="1">
    <location>
        <begin position="25"/>
        <end position="69"/>
    </location>
</feature>